<name>A0A0E0AZX5_9ORYZ</name>
<dbReference type="EnsemblPlants" id="OGLUM09G02110.1">
    <property type="protein sequence ID" value="OGLUM09G02110.1"/>
    <property type="gene ID" value="OGLUM09G02110"/>
</dbReference>
<dbReference type="AlphaFoldDB" id="A0A0E0AZX5"/>
<reference evidence="1" key="2">
    <citation type="submission" date="2018-05" db="EMBL/GenBank/DDBJ databases">
        <title>OgluRS3 (Oryza glumaepatula Reference Sequence Version 3).</title>
        <authorList>
            <person name="Zhang J."/>
            <person name="Kudrna D."/>
            <person name="Lee S."/>
            <person name="Talag J."/>
            <person name="Welchert J."/>
            <person name="Wing R.A."/>
        </authorList>
    </citation>
    <scope>NUCLEOTIDE SEQUENCE [LARGE SCALE GENOMIC DNA]</scope>
</reference>
<dbReference type="Gramene" id="OGLUM09G02110.1">
    <property type="protein sequence ID" value="OGLUM09G02110.1"/>
    <property type="gene ID" value="OGLUM09G02110"/>
</dbReference>
<keyword evidence="2" id="KW-1185">Reference proteome</keyword>
<organism evidence="1">
    <name type="scientific">Oryza glumipatula</name>
    <dbReference type="NCBI Taxonomy" id="40148"/>
    <lineage>
        <taxon>Eukaryota</taxon>
        <taxon>Viridiplantae</taxon>
        <taxon>Streptophyta</taxon>
        <taxon>Embryophyta</taxon>
        <taxon>Tracheophyta</taxon>
        <taxon>Spermatophyta</taxon>
        <taxon>Magnoliopsida</taxon>
        <taxon>Liliopsida</taxon>
        <taxon>Poales</taxon>
        <taxon>Poaceae</taxon>
        <taxon>BOP clade</taxon>
        <taxon>Oryzoideae</taxon>
        <taxon>Oryzeae</taxon>
        <taxon>Oryzinae</taxon>
        <taxon>Oryza</taxon>
    </lineage>
</organism>
<reference evidence="1" key="1">
    <citation type="submission" date="2015-04" db="UniProtKB">
        <authorList>
            <consortium name="EnsemblPlants"/>
        </authorList>
    </citation>
    <scope>IDENTIFICATION</scope>
</reference>
<evidence type="ECO:0000313" key="1">
    <source>
        <dbReference type="EnsemblPlants" id="OGLUM09G02110.1"/>
    </source>
</evidence>
<dbReference type="HOGENOM" id="CLU_1878675_0_0_1"/>
<accession>A0A0E0AZX5</accession>
<evidence type="ECO:0000313" key="2">
    <source>
        <dbReference type="Proteomes" id="UP000026961"/>
    </source>
</evidence>
<proteinExistence type="predicted"/>
<dbReference type="Proteomes" id="UP000026961">
    <property type="component" value="Chromosome 9"/>
</dbReference>
<sequence>MEVQGMVERRITGMLRNLAQCQGQGVMGYGEAFVKADQKIQPASDPLDSEVHPCSTQPHLCSLARWWRLDGACGTGGDGLQCRRGKSRKYHTRDGDVWLASAALLGGDGKTLTGFHGVDGKMARQRREGGGACARP</sequence>
<protein>
    <submittedName>
        <fullName evidence="1">Uncharacterized protein</fullName>
    </submittedName>
</protein>